<keyword evidence="2" id="KW-1185">Reference proteome</keyword>
<gene>
    <name evidence="1" type="ORF">ACCO45_006036</name>
</gene>
<name>A0ACC4DX47_PURLI</name>
<evidence type="ECO:0000313" key="2">
    <source>
        <dbReference type="Proteomes" id="UP001638806"/>
    </source>
</evidence>
<comment type="caution">
    <text evidence="1">The sequence shown here is derived from an EMBL/GenBank/DDBJ whole genome shotgun (WGS) entry which is preliminary data.</text>
</comment>
<protein>
    <submittedName>
        <fullName evidence="1">Uncharacterized protein</fullName>
    </submittedName>
</protein>
<proteinExistence type="predicted"/>
<sequence>MSCLIRGTLAQDAVGRLTAERAQSSEKARPRIEIGRSDPPADANQSVQHRRGSGIRFHGDRRIQWLFCEASIPPRRRRERGQFRVLANGDAGHGWHRTRRGNPSAFAVFPRQPAQCFDGSTSAQGGWGPKSPSSQPVPSRTWPSAGRRNFAVTVARGSRPGGLSQTERRTAGPTRTLDWKRRLPAGLRLKATAATMTWASFIALLLLDGRPDWRLRHRADLSGCIELHGMASSDGGVSFSDQETVATAHVTCLLPSPEGWRFETWPQQGTVDRVKCEYKYEQGQRGEGVMVFDADGLAEHYVVAQHPQKRARSTGDVGQRVGCNVQFWPSRRIANCGSRDSLSQRWISAAGQKDTTRGAPPPPGLDGIGWAAHQPLHSTHNSPHQAHASAATSYFWRRCGSGQAGRRWARRRSHVESGIDAKLVDFVLPHAALRSDSGHGPSIATSSAVYIRPSEPASQFGPPVAASFPCSVRVHPPQMAEGAVRVSTGAVRNPLSRNFGSALSERRRG</sequence>
<dbReference type="Proteomes" id="UP001638806">
    <property type="component" value="Unassembled WGS sequence"/>
</dbReference>
<organism evidence="1 2">
    <name type="scientific">Purpureocillium lilacinum</name>
    <name type="common">Paecilomyces lilacinus</name>
    <dbReference type="NCBI Taxonomy" id="33203"/>
    <lineage>
        <taxon>Eukaryota</taxon>
        <taxon>Fungi</taxon>
        <taxon>Dikarya</taxon>
        <taxon>Ascomycota</taxon>
        <taxon>Pezizomycotina</taxon>
        <taxon>Sordariomycetes</taxon>
        <taxon>Hypocreomycetidae</taxon>
        <taxon>Hypocreales</taxon>
        <taxon>Ophiocordycipitaceae</taxon>
        <taxon>Purpureocillium</taxon>
    </lineage>
</organism>
<dbReference type="EMBL" id="JBGNUJ010000004">
    <property type="protein sequence ID" value="KAL3960919.1"/>
    <property type="molecule type" value="Genomic_DNA"/>
</dbReference>
<evidence type="ECO:0000313" key="1">
    <source>
        <dbReference type="EMBL" id="KAL3960919.1"/>
    </source>
</evidence>
<reference evidence="1" key="1">
    <citation type="submission" date="2024-12" db="EMBL/GenBank/DDBJ databases">
        <title>Comparative genomics and development of molecular markers within Purpureocillium lilacinum and among Purpureocillium species.</title>
        <authorList>
            <person name="Yeh Z.-Y."/>
            <person name="Ni N.-T."/>
            <person name="Lo P.-H."/>
            <person name="Mushyakhwo K."/>
            <person name="Lin C.-F."/>
            <person name="Nai Y.-S."/>
        </authorList>
    </citation>
    <scope>NUCLEOTIDE SEQUENCE</scope>
    <source>
        <strain evidence="1">NCHU-NPUST-175</strain>
    </source>
</reference>
<accession>A0ACC4DX47</accession>